<dbReference type="Proteomes" id="UP001211689">
    <property type="component" value="Unassembled WGS sequence"/>
</dbReference>
<feature type="compositionally biased region" description="Basic and acidic residues" evidence="1">
    <location>
        <begin position="231"/>
        <end position="245"/>
    </location>
</feature>
<sequence length="262" mass="28575">MRAISIALTFLALYGCAADMTREEILEPLQIPAESRSTLVVNFRGSGKATGNADWARLKSAWRAALQREASTYGLSVSEQAGEIRMGGTPGVLVVIDVNDFRYVTEAKNATFNFWTDDAWVDAAVTYLDARTAKRYGERTYDTSLPAWVDVLSAKTDVQIQAIAKDMVDEIRTVAPPQDFAPQPAATSTPPATTEAAMPPPGPTREGAEYEQVSDGVGGGATGDGGGITREQLKQQQLDRLKRDTGLSYQEYQRRYREITGQ</sequence>
<feature type="region of interest" description="Disordered" evidence="1">
    <location>
        <begin position="175"/>
        <end position="248"/>
    </location>
</feature>
<keyword evidence="4" id="KW-1185">Reference proteome</keyword>
<name>A0ABT4Y7B8_METRE</name>
<evidence type="ECO:0000313" key="4">
    <source>
        <dbReference type="Proteomes" id="UP001211689"/>
    </source>
</evidence>
<dbReference type="RefSeq" id="WP_271471222.1">
    <property type="nucleotide sequence ID" value="NZ_JANEWF010000016.1"/>
</dbReference>
<comment type="caution">
    <text evidence="3">The sequence shown here is derived from an EMBL/GenBank/DDBJ whole genome shotgun (WGS) entry which is preliminary data.</text>
</comment>
<feature type="signal peptide" evidence="2">
    <location>
        <begin position="1"/>
        <end position="17"/>
    </location>
</feature>
<feature type="compositionally biased region" description="Low complexity" evidence="1">
    <location>
        <begin position="175"/>
        <end position="197"/>
    </location>
</feature>
<keyword evidence="2" id="KW-0732">Signal</keyword>
<reference evidence="3 4" key="1">
    <citation type="submission" date="2022-07" db="EMBL/GenBank/DDBJ databases">
        <title>Genome Analysis of Selected Gammaproteobacteria from Nigerian Food snails.</title>
        <authorList>
            <person name="Okafor A.C."/>
        </authorList>
    </citation>
    <scope>NUCLEOTIDE SEQUENCE [LARGE SCALE GENOMIC DNA]</scope>
    <source>
        <strain evidence="3 4">Awg 2</strain>
    </source>
</reference>
<feature type="compositionally biased region" description="Gly residues" evidence="1">
    <location>
        <begin position="216"/>
        <end position="228"/>
    </location>
</feature>
<accession>A0ABT4Y7B8</accession>
<dbReference type="EMBL" id="JANEWF010000016">
    <property type="protein sequence ID" value="MDA8484450.1"/>
    <property type="molecule type" value="Genomic_DNA"/>
</dbReference>
<evidence type="ECO:0008006" key="5">
    <source>
        <dbReference type="Google" id="ProtNLM"/>
    </source>
</evidence>
<feature type="chain" id="PRO_5045721897" description="Lipoprotein" evidence="2">
    <location>
        <begin position="18"/>
        <end position="262"/>
    </location>
</feature>
<protein>
    <recommendedName>
        <fullName evidence="5">Lipoprotein</fullName>
    </recommendedName>
</protein>
<evidence type="ECO:0000256" key="2">
    <source>
        <dbReference type="SAM" id="SignalP"/>
    </source>
</evidence>
<dbReference type="PROSITE" id="PS51257">
    <property type="entry name" value="PROKAR_LIPOPROTEIN"/>
    <property type="match status" value="1"/>
</dbReference>
<gene>
    <name evidence="3" type="ORF">NNO07_15360</name>
</gene>
<organism evidence="3 4">
    <name type="scientific">Metapseudomonas resinovorans</name>
    <name type="common">Pseudomonas resinovorans</name>
    <dbReference type="NCBI Taxonomy" id="53412"/>
    <lineage>
        <taxon>Bacteria</taxon>
        <taxon>Pseudomonadati</taxon>
        <taxon>Pseudomonadota</taxon>
        <taxon>Gammaproteobacteria</taxon>
        <taxon>Pseudomonadales</taxon>
        <taxon>Pseudomonadaceae</taxon>
        <taxon>Metapseudomonas</taxon>
    </lineage>
</organism>
<proteinExistence type="predicted"/>
<evidence type="ECO:0000313" key="3">
    <source>
        <dbReference type="EMBL" id="MDA8484450.1"/>
    </source>
</evidence>
<evidence type="ECO:0000256" key="1">
    <source>
        <dbReference type="SAM" id="MobiDB-lite"/>
    </source>
</evidence>